<proteinExistence type="predicted"/>
<protein>
    <submittedName>
        <fullName evidence="3">Uncharacterized protein LOC109114620</fullName>
    </submittedName>
</protein>
<dbReference type="Pfam" id="PF00226">
    <property type="entry name" value="DnaJ"/>
    <property type="match status" value="1"/>
</dbReference>
<dbReference type="OrthoDB" id="10250354at2759"/>
<dbReference type="GeneID" id="109114620"/>
<gene>
    <name evidence="3" type="primary">LOC109114620</name>
</gene>
<dbReference type="KEGG" id="nnu:109114620"/>
<dbReference type="STRING" id="4432.A0A1U8Q2Q2"/>
<dbReference type="PANTHER" id="PTHR44137">
    <property type="entry name" value="BNAC03G44070D PROTEIN"/>
    <property type="match status" value="1"/>
</dbReference>
<reference evidence="3" key="1">
    <citation type="submission" date="2025-08" db="UniProtKB">
        <authorList>
            <consortium name="RefSeq"/>
        </authorList>
    </citation>
    <scope>IDENTIFICATION</scope>
</reference>
<dbReference type="Proteomes" id="UP000189703">
    <property type="component" value="Unplaced"/>
</dbReference>
<evidence type="ECO:0000259" key="1">
    <source>
        <dbReference type="PROSITE" id="PS50076"/>
    </source>
</evidence>
<dbReference type="SUPFAM" id="SSF46565">
    <property type="entry name" value="Chaperone J-domain"/>
    <property type="match status" value="1"/>
</dbReference>
<accession>A0A1U8Q2Q2</accession>
<evidence type="ECO:0000313" key="2">
    <source>
        <dbReference type="Proteomes" id="UP000189703"/>
    </source>
</evidence>
<dbReference type="PANTHER" id="PTHR44137:SF32">
    <property type="entry name" value="DNAJ HEAT SHOCK AMINO-TERMINAL DOMAIN PROTEIN"/>
    <property type="match status" value="1"/>
</dbReference>
<dbReference type="PRINTS" id="PR00625">
    <property type="entry name" value="JDOMAIN"/>
</dbReference>
<dbReference type="RefSeq" id="XP_019053104.1">
    <property type="nucleotide sequence ID" value="XM_019197559.1"/>
</dbReference>
<evidence type="ECO:0000313" key="3">
    <source>
        <dbReference type="RefSeq" id="XP_019053104.1"/>
    </source>
</evidence>
<name>A0A1U8Q2Q2_NELNU</name>
<organism evidence="2 3">
    <name type="scientific">Nelumbo nucifera</name>
    <name type="common">Sacred lotus</name>
    <dbReference type="NCBI Taxonomy" id="4432"/>
    <lineage>
        <taxon>Eukaryota</taxon>
        <taxon>Viridiplantae</taxon>
        <taxon>Streptophyta</taxon>
        <taxon>Embryophyta</taxon>
        <taxon>Tracheophyta</taxon>
        <taxon>Spermatophyta</taxon>
        <taxon>Magnoliopsida</taxon>
        <taxon>Proteales</taxon>
        <taxon>Nelumbonaceae</taxon>
        <taxon>Nelumbo</taxon>
    </lineage>
</organism>
<dbReference type="AlphaFoldDB" id="A0A1U8Q2Q2"/>
<keyword evidence="2" id="KW-1185">Reference proteome</keyword>
<dbReference type="SMART" id="SM00271">
    <property type="entry name" value="DnaJ"/>
    <property type="match status" value="1"/>
</dbReference>
<dbReference type="Gene3D" id="1.10.287.110">
    <property type="entry name" value="DnaJ domain"/>
    <property type="match status" value="1"/>
</dbReference>
<dbReference type="InterPro" id="IPR036869">
    <property type="entry name" value="J_dom_sf"/>
</dbReference>
<sequence>MDWHTLLNIANVASVDTETIKRQYKRMSLKVHPDKNSSIVAEGVFKHIPKAWSVLSQPTERHEYGIRSGAYAHARSTLFVPLLNLWRTKPSAGIVVSEAEASGSNFPTTTTSAATMAEIKPCPSCRKSVSHEEGNGFFSIECPHQNCGGRDQLLAIRQTQALPGL</sequence>
<dbReference type="PROSITE" id="PS50076">
    <property type="entry name" value="DNAJ_2"/>
    <property type="match status" value="1"/>
</dbReference>
<dbReference type="InParanoid" id="A0A1U8Q2Q2"/>
<dbReference type="CDD" id="cd06257">
    <property type="entry name" value="DnaJ"/>
    <property type="match status" value="1"/>
</dbReference>
<feature type="domain" description="J" evidence="1">
    <location>
        <begin position="2"/>
        <end position="68"/>
    </location>
</feature>
<dbReference type="InterPro" id="IPR001623">
    <property type="entry name" value="DnaJ_domain"/>
</dbReference>